<gene>
    <name evidence="4" type="ORF">SAMN04489832_1899</name>
</gene>
<dbReference type="PANTHER" id="PTHR43818:SF11">
    <property type="entry name" value="BCDNA.GH03377"/>
    <property type="match status" value="1"/>
</dbReference>
<sequence length="464" mass="49679">MAVVGANGHGRWHRRVIAPLHAAGRLRLVALVDVRPVEDEPDAPVPPGIGVFTDHRAMLAVSRPEVVVICTPPHTHLPIARDALAAGADLLLEKPPVLSLAEHEELTGALAAAGRVAQVGFQALGSAALTALTDALAAGRLGTVSGIATVAAWQRPDAYYARSPWAGRRSVDGRPVLDGALANPLAHAVMQCLAVAEALSGAPPWPTAIEVERYRVRPIEVEDTAVLRVRFRAGPPVLAAVTLAAEEFVAGEVVVTGTAGRAVLEYPTDRLRLPGDVVTRRVPGRRGLLENLLAHRADPAGATLIAPLARTAPFTALLDALRAAPEPRLLDGDLVDVGGDGGERVRHLRGVVDVLRRAAERGRCRVSWRCRGRCRRTARSWRDRGRRQPECKHRPDSSGPHRTDPRIPDPRRSGQCRSSPTTATFLHTVHIDSRKSANLPFLVTAEPPPANGKNRCAESSPPLR</sequence>
<dbReference type="SUPFAM" id="SSF55347">
    <property type="entry name" value="Glyceraldehyde-3-phosphate dehydrogenase-like, C-terminal domain"/>
    <property type="match status" value="1"/>
</dbReference>
<proteinExistence type="predicted"/>
<protein>
    <submittedName>
        <fullName evidence="4">Predicted dehydrogenase</fullName>
    </submittedName>
</protein>
<dbReference type="GO" id="GO:0000166">
    <property type="term" value="F:nucleotide binding"/>
    <property type="evidence" value="ECO:0007669"/>
    <property type="project" value="InterPro"/>
</dbReference>
<dbReference type="PANTHER" id="PTHR43818">
    <property type="entry name" value="BCDNA.GH03377"/>
    <property type="match status" value="1"/>
</dbReference>
<dbReference type="STRING" id="709881.SAMN04489832_1899"/>
<keyword evidence="1" id="KW-0560">Oxidoreductase</keyword>
<feature type="region of interest" description="Disordered" evidence="2">
    <location>
        <begin position="440"/>
        <end position="464"/>
    </location>
</feature>
<keyword evidence="5" id="KW-1185">Reference proteome</keyword>
<feature type="region of interest" description="Disordered" evidence="2">
    <location>
        <begin position="379"/>
        <end position="421"/>
    </location>
</feature>
<dbReference type="InterPro" id="IPR036291">
    <property type="entry name" value="NAD(P)-bd_dom_sf"/>
</dbReference>
<dbReference type="Proteomes" id="UP000185124">
    <property type="component" value="Unassembled WGS sequence"/>
</dbReference>
<dbReference type="InterPro" id="IPR050463">
    <property type="entry name" value="Gfo/Idh/MocA_oxidrdct_glycsds"/>
</dbReference>
<feature type="domain" description="Gfo/Idh/MocA-like oxidoreductase N-terminal" evidence="3">
    <location>
        <begin position="2"/>
        <end position="121"/>
    </location>
</feature>
<accession>A0A1N5VVS1</accession>
<dbReference type="Pfam" id="PF01408">
    <property type="entry name" value="GFO_IDH_MocA"/>
    <property type="match status" value="1"/>
</dbReference>
<dbReference type="InterPro" id="IPR000683">
    <property type="entry name" value="Gfo/Idh/MocA-like_OxRdtase_N"/>
</dbReference>
<evidence type="ECO:0000256" key="2">
    <source>
        <dbReference type="SAM" id="MobiDB-lite"/>
    </source>
</evidence>
<dbReference type="EMBL" id="FSQT01000001">
    <property type="protein sequence ID" value="SIM76809.1"/>
    <property type="molecule type" value="Genomic_DNA"/>
</dbReference>
<name>A0A1N5VVS1_9ACTN</name>
<feature type="compositionally biased region" description="Basic and acidic residues" evidence="2">
    <location>
        <begin position="380"/>
        <end position="412"/>
    </location>
</feature>
<dbReference type="SUPFAM" id="SSF51735">
    <property type="entry name" value="NAD(P)-binding Rossmann-fold domains"/>
    <property type="match status" value="1"/>
</dbReference>
<reference evidence="5" key="1">
    <citation type="submission" date="2016-12" db="EMBL/GenBank/DDBJ databases">
        <authorList>
            <person name="Varghese N."/>
            <person name="Submissions S."/>
        </authorList>
    </citation>
    <scope>NUCLEOTIDE SEQUENCE [LARGE SCALE GENOMIC DNA]</scope>
    <source>
        <strain evidence="5">DSM 45599</strain>
    </source>
</reference>
<evidence type="ECO:0000259" key="3">
    <source>
        <dbReference type="Pfam" id="PF01408"/>
    </source>
</evidence>
<evidence type="ECO:0000313" key="4">
    <source>
        <dbReference type="EMBL" id="SIM76809.1"/>
    </source>
</evidence>
<dbReference type="AlphaFoldDB" id="A0A1N5VVS1"/>
<evidence type="ECO:0000313" key="5">
    <source>
        <dbReference type="Proteomes" id="UP000185124"/>
    </source>
</evidence>
<organism evidence="4 5">
    <name type="scientific">Micromonospora cremea</name>
    <dbReference type="NCBI Taxonomy" id="709881"/>
    <lineage>
        <taxon>Bacteria</taxon>
        <taxon>Bacillati</taxon>
        <taxon>Actinomycetota</taxon>
        <taxon>Actinomycetes</taxon>
        <taxon>Micromonosporales</taxon>
        <taxon>Micromonosporaceae</taxon>
        <taxon>Micromonospora</taxon>
    </lineage>
</organism>
<dbReference type="GO" id="GO:0016491">
    <property type="term" value="F:oxidoreductase activity"/>
    <property type="evidence" value="ECO:0007669"/>
    <property type="project" value="UniProtKB-KW"/>
</dbReference>
<dbReference type="Gene3D" id="3.40.50.720">
    <property type="entry name" value="NAD(P)-binding Rossmann-like Domain"/>
    <property type="match status" value="1"/>
</dbReference>
<evidence type="ECO:0000256" key="1">
    <source>
        <dbReference type="ARBA" id="ARBA00023002"/>
    </source>
</evidence>
<dbReference type="Gene3D" id="3.30.360.10">
    <property type="entry name" value="Dihydrodipicolinate Reductase, domain 2"/>
    <property type="match status" value="1"/>
</dbReference>